<name>A0A512ALY0_9SPHN</name>
<comment type="caution">
    <text evidence="6">The sequence shown here is derived from an EMBL/GenBank/DDBJ whole genome shotgun (WGS) entry which is preliminary data.</text>
</comment>
<dbReference type="Gene3D" id="3.30.1490.20">
    <property type="entry name" value="ATP-grasp fold, A domain"/>
    <property type="match status" value="1"/>
</dbReference>
<feature type="domain" description="ATP-grasp" evidence="5">
    <location>
        <begin position="127"/>
        <end position="328"/>
    </location>
</feature>
<dbReference type="GO" id="GO:0016874">
    <property type="term" value="F:ligase activity"/>
    <property type="evidence" value="ECO:0007669"/>
    <property type="project" value="UniProtKB-KW"/>
</dbReference>
<dbReference type="Pfam" id="PF02786">
    <property type="entry name" value="CPSase_L_D2"/>
    <property type="match status" value="1"/>
</dbReference>
<dbReference type="SUPFAM" id="SSF56059">
    <property type="entry name" value="Glutathione synthetase ATP-binding domain-like"/>
    <property type="match status" value="1"/>
</dbReference>
<reference evidence="6 7" key="1">
    <citation type="submission" date="2019-07" db="EMBL/GenBank/DDBJ databases">
        <title>Whole genome shotgun sequence of Novosphingobium sediminis NBRC 106119.</title>
        <authorList>
            <person name="Hosoyama A."/>
            <person name="Uohara A."/>
            <person name="Ohji S."/>
            <person name="Ichikawa N."/>
        </authorList>
    </citation>
    <scope>NUCLEOTIDE SEQUENCE [LARGE SCALE GENOMIC DNA]</scope>
    <source>
        <strain evidence="6 7">NBRC 106119</strain>
    </source>
</reference>
<dbReference type="PROSITE" id="PS50975">
    <property type="entry name" value="ATP_GRASP"/>
    <property type="match status" value="1"/>
</dbReference>
<dbReference type="PANTHER" id="PTHR43055:SF1">
    <property type="entry name" value="FORMATE-DEPENDENT PHOSPHORIBOSYLGLYCINAMIDE FORMYLTRANSFERASE"/>
    <property type="match status" value="1"/>
</dbReference>
<gene>
    <name evidence="6" type="ORF">NSE01_25130</name>
</gene>
<keyword evidence="1" id="KW-0436">Ligase</keyword>
<evidence type="ECO:0000259" key="5">
    <source>
        <dbReference type="PROSITE" id="PS50975"/>
    </source>
</evidence>
<dbReference type="GO" id="GO:0005829">
    <property type="term" value="C:cytosol"/>
    <property type="evidence" value="ECO:0007669"/>
    <property type="project" value="TreeGrafter"/>
</dbReference>
<evidence type="ECO:0000256" key="4">
    <source>
        <dbReference type="PROSITE-ProRule" id="PRU00409"/>
    </source>
</evidence>
<evidence type="ECO:0000313" key="6">
    <source>
        <dbReference type="EMBL" id="GEO00681.1"/>
    </source>
</evidence>
<evidence type="ECO:0000256" key="2">
    <source>
        <dbReference type="ARBA" id="ARBA00022741"/>
    </source>
</evidence>
<dbReference type="PANTHER" id="PTHR43055">
    <property type="entry name" value="FORMATE-DEPENDENT PHOSPHORIBOSYLGLYCINAMIDE FORMYLTRANSFERASE"/>
    <property type="match status" value="1"/>
</dbReference>
<dbReference type="GO" id="GO:0005524">
    <property type="term" value="F:ATP binding"/>
    <property type="evidence" value="ECO:0007669"/>
    <property type="project" value="UniProtKB-UniRule"/>
</dbReference>
<evidence type="ECO:0000256" key="1">
    <source>
        <dbReference type="ARBA" id="ARBA00022598"/>
    </source>
</evidence>
<keyword evidence="3 4" id="KW-0067">ATP-binding</keyword>
<organism evidence="6 7">
    <name type="scientific">Novosphingobium sediminis</name>
    <dbReference type="NCBI Taxonomy" id="707214"/>
    <lineage>
        <taxon>Bacteria</taxon>
        <taxon>Pseudomonadati</taxon>
        <taxon>Pseudomonadota</taxon>
        <taxon>Alphaproteobacteria</taxon>
        <taxon>Sphingomonadales</taxon>
        <taxon>Sphingomonadaceae</taxon>
        <taxon>Novosphingobium</taxon>
    </lineage>
</organism>
<dbReference type="Proteomes" id="UP000321464">
    <property type="component" value="Unassembled WGS sequence"/>
</dbReference>
<protein>
    <recommendedName>
        <fullName evidence="5">ATP-grasp domain-containing protein</fullName>
    </recommendedName>
</protein>
<evidence type="ECO:0000256" key="3">
    <source>
        <dbReference type="ARBA" id="ARBA00022840"/>
    </source>
</evidence>
<keyword evidence="7" id="KW-1185">Reference proteome</keyword>
<dbReference type="InterPro" id="IPR013815">
    <property type="entry name" value="ATP_grasp_subdomain_1"/>
</dbReference>
<dbReference type="AlphaFoldDB" id="A0A512ALY0"/>
<accession>A0A512ALY0</accession>
<proteinExistence type="predicted"/>
<dbReference type="EMBL" id="BJYR01000016">
    <property type="protein sequence ID" value="GEO00681.1"/>
    <property type="molecule type" value="Genomic_DNA"/>
</dbReference>
<dbReference type="InterPro" id="IPR005479">
    <property type="entry name" value="CPAse_ATP-bd"/>
</dbReference>
<dbReference type="InterPro" id="IPR011761">
    <property type="entry name" value="ATP-grasp"/>
</dbReference>
<keyword evidence="2 4" id="KW-0547">Nucleotide-binding</keyword>
<sequence length="393" mass="41746">MDILIFSIEDGRFGPARFPQMLYQAGLSVAALCPSDNILAQSTYLRALHALPPSRSIRSIAGALAKVIEHSPPKLIIPADEQAVIVLQALAAGRCKSLIPPYARAIIAASLGSPAGFDASLFKSDTMALARSLGIAVPESRTVDTLEDATHAASELGYPVFLKQSFSWAGLGVNACADEAVLSKAFREARPAMARLKALARKLIGRDWYPVGKPMDVQSAISGQCAMYCGLAWRGQLVGGFSGIRVEQLCTNGPSTVVKLCAHAGMENVARKMVEAMGLSGFFSFDFMIPADTGEALLLECNPRPVPVHHLGQHVGVDLAAALAPLLSGEAPDREMLSATGELDVVLFPYALNVQPQDKGPMLDVPQSEPGLIRHVQARQQAPAMARSESRAA</sequence>
<dbReference type="GO" id="GO:0046872">
    <property type="term" value="F:metal ion binding"/>
    <property type="evidence" value="ECO:0007669"/>
    <property type="project" value="InterPro"/>
</dbReference>
<evidence type="ECO:0000313" key="7">
    <source>
        <dbReference type="Proteomes" id="UP000321464"/>
    </source>
</evidence>
<dbReference type="Gene3D" id="3.30.470.20">
    <property type="entry name" value="ATP-grasp fold, B domain"/>
    <property type="match status" value="1"/>
</dbReference>